<keyword evidence="2" id="KW-1185">Reference proteome</keyword>
<dbReference type="GeneID" id="59052569"/>
<protein>
    <submittedName>
        <fullName evidence="1">Uncharacterized protein</fullName>
    </submittedName>
</protein>
<organism evidence="1 2">
    <name type="scientific">Plasmopara halstedii</name>
    <name type="common">Downy mildew of sunflower</name>
    <dbReference type="NCBI Taxonomy" id="4781"/>
    <lineage>
        <taxon>Eukaryota</taxon>
        <taxon>Sar</taxon>
        <taxon>Stramenopiles</taxon>
        <taxon>Oomycota</taxon>
        <taxon>Peronosporomycetes</taxon>
        <taxon>Peronosporales</taxon>
        <taxon>Peronosporaceae</taxon>
        <taxon>Plasmopara</taxon>
    </lineage>
</organism>
<reference evidence="2" key="1">
    <citation type="submission" date="2014-09" db="EMBL/GenBank/DDBJ databases">
        <authorList>
            <person name="Sharma Rahul"/>
            <person name="Thines Marco"/>
        </authorList>
    </citation>
    <scope>NUCLEOTIDE SEQUENCE [LARGE SCALE GENOMIC DNA]</scope>
</reference>
<proteinExistence type="predicted"/>
<dbReference type="Proteomes" id="UP000054928">
    <property type="component" value="Unassembled WGS sequence"/>
</dbReference>
<dbReference type="AlphaFoldDB" id="A0A0N7L3E6"/>
<sequence>MVGVTYWVLTLQLATEAGKIVCGRDEILGYLDSDEADVHLPFKFNFYVAVLRILRCILR</sequence>
<accession>A0A0N7L3E6</accession>
<dbReference type="EMBL" id="CCYD01000053">
    <property type="protein sequence ID" value="CEG35659.1"/>
    <property type="molecule type" value="Genomic_DNA"/>
</dbReference>
<name>A0A0N7L3E6_PLAHL</name>
<evidence type="ECO:0000313" key="1">
    <source>
        <dbReference type="EMBL" id="CEG35659.1"/>
    </source>
</evidence>
<dbReference type="RefSeq" id="XP_036262976.1">
    <property type="nucleotide sequence ID" value="XM_036407460.1"/>
</dbReference>
<evidence type="ECO:0000313" key="2">
    <source>
        <dbReference type="Proteomes" id="UP000054928"/>
    </source>
</evidence>